<dbReference type="InterPro" id="IPR051473">
    <property type="entry name" value="P2Ox-like"/>
</dbReference>
<proteinExistence type="inferred from homology"/>
<comment type="cofactor">
    <cofactor evidence="1">
        <name>FAD</name>
        <dbReference type="ChEBI" id="CHEBI:57692"/>
    </cofactor>
</comment>
<evidence type="ECO:0000259" key="6">
    <source>
        <dbReference type="Pfam" id="PF05199"/>
    </source>
</evidence>
<sequence>MGRIAIKFISAQDAASDSWDLVVVGSGMGSLFFLMKYLQERPDQRVLIVEKGGYNTHDWQLQNLQNSTVDNHRTYRNIGEFHKEWAYTIGLGGSSNCWWALTPRLHPDDFRIHTMTGTSVDWPITYDDLVPYYQQAERKMLIAGSDELEEHYPGTAPFPQPHHHLTTADEMMRARPGHLHYPMPTAKLSLATEESSRNRCCSTSRCHLCPVDAKFNALNGFRDVLSHPAVSIVVDAEVQMLDTAGGVVKSVQFRQAGKDYKAACDLCVLGANALWSPFIMLRSGIGGHGVGRYLGEKMLANVEVYLDGLEHYNGGTATTTMNLSLLKDGRTKDRGTTFLIFKNGFDHGVRLDPPGRWRESLPLGLYVEDHMHYDNGVFDDGGDVPAVKFAPWSPYAQNTLDHAMSRLPEILKPLPVEEIRDPKIWPTLGHVQGTCRMGTDIGNSVVDRDLVSHAVRNLVVVGTSTFPTSGSVNPTLTAAAMSLRSAERLVG</sequence>
<organism evidence="7 8">
    <name type="scientific">Croceicoccus marinus</name>
    <dbReference type="NCBI Taxonomy" id="450378"/>
    <lineage>
        <taxon>Bacteria</taxon>
        <taxon>Pseudomonadati</taxon>
        <taxon>Pseudomonadota</taxon>
        <taxon>Alphaproteobacteria</taxon>
        <taxon>Sphingomonadales</taxon>
        <taxon>Erythrobacteraceae</taxon>
        <taxon>Croceicoccus</taxon>
    </lineage>
</organism>
<evidence type="ECO:0000313" key="8">
    <source>
        <dbReference type="Proteomes" id="UP000195807"/>
    </source>
</evidence>
<evidence type="ECO:0000256" key="3">
    <source>
        <dbReference type="ARBA" id="ARBA00022630"/>
    </source>
</evidence>
<dbReference type="InterPro" id="IPR036188">
    <property type="entry name" value="FAD/NAD-bd_sf"/>
</dbReference>
<feature type="domain" description="Glucose-methanol-choline oxidoreductase C-terminal" evidence="6">
    <location>
        <begin position="424"/>
        <end position="481"/>
    </location>
</feature>
<dbReference type="KEGG" id="cman:A9D14_14085"/>
<name>A0A1Z1FEG5_9SPHN</name>
<keyword evidence="8" id="KW-1185">Reference proteome</keyword>
<dbReference type="PANTHER" id="PTHR42784:SF1">
    <property type="entry name" value="PYRANOSE 2-OXIDASE"/>
    <property type="match status" value="1"/>
</dbReference>
<dbReference type="AlphaFoldDB" id="A0A1Z1FEG5"/>
<evidence type="ECO:0000256" key="5">
    <source>
        <dbReference type="ARBA" id="ARBA00023002"/>
    </source>
</evidence>
<reference evidence="7 8" key="1">
    <citation type="submission" date="2017-01" db="EMBL/GenBank/DDBJ databases">
        <title>Complete genome sequence of esterase-producing bacterium Croceicoccus marinus E4A9.</title>
        <authorList>
            <person name="Wu Y.-H."/>
            <person name="Cheng H."/>
            <person name="Xu L."/>
            <person name="Huo Y.-Y."/>
            <person name="Wang C.-S."/>
            <person name="Xu X.-W."/>
        </authorList>
    </citation>
    <scope>NUCLEOTIDE SEQUENCE [LARGE SCALE GENOMIC DNA]</scope>
    <source>
        <strain evidence="7 8">E4A9</strain>
    </source>
</reference>
<dbReference type="Pfam" id="PF05199">
    <property type="entry name" value="GMC_oxred_C"/>
    <property type="match status" value="1"/>
</dbReference>
<keyword evidence="5" id="KW-0560">Oxidoreductase</keyword>
<dbReference type="OrthoDB" id="9798604at2"/>
<keyword evidence="3" id="KW-0285">Flavoprotein</keyword>
<dbReference type="InterPro" id="IPR007867">
    <property type="entry name" value="GMC_OxRtase_C"/>
</dbReference>
<evidence type="ECO:0000256" key="1">
    <source>
        <dbReference type="ARBA" id="ARBA00001974"/>
    </source>
</evidence>
<evidence type="ECO:0000256" key="2">
    <source>
        <dbReference type="ARBA" id="ARBA00010790"/>
    </source>
</evidence>
<comment type="similarity">
    <text evidence="2">Belongs to the GMC oxidoreductase family.</text>
</comment>
<dbReference type="Proteomes" id="UP000195807">
    <property type="component" value="Chromosome"/>
</dbReference>
<dbReference type="PANTHER" id="PTHR42784">
    <property type="entry name" value="PYRANOSE 2-OXIDASE"/>
    <property type="match status" value="1"/>
</dbReference>
<protein>
    <recommendedName>
        <fullName evidence="6">Glucose-methanol-choline oxidoreductase C-terminal domain-containing protein</fullName>
    </recommendedName>
</protein>
<gene>
    <name evidence="7" type="ORF">A9D14_14085</name>
</gene>
<accession>A0A1Z1FEG5</accession>
<dbReference type="GO" id="GO:0016614">
    <property type="term" value="F:oxidoreductase activity, acting on CH-OH group of donors"/>
    <property type="evidence" value="ECO:0007669"/>
    <property type="project" value="InterPro"/>
</dbReference>
<dbReference type="STRING" id="450378.GCA_001661675_02828"/>
<dbReference type="RefSeq" id="WP_066847660.1">
    <property type="nucleotide sequence ID" value="NZ_CP019602.1"/>
</dbReference>
<evidence type="ECO:0000256" key="4">
    <source>
        <dbReference type="ARBA" id="ARBA00022827"/>
    </source>
</evidence>
<dbReference type="Gene3D" id="3.50.50.60">
    <property type="entry name" value="FAD/NAD(P)-binding domain"/>
    <property type="match status" value="2"/>
</dbReference>
<dbReference type="EMBL" id="CP019602">
    <property type="protein sequence ID" value="ARU17087.1"/>
    <property type="molecule type" value="Genomic_DNA"/>
</dbReference>
<dbReference type="SUPFAM" id="SSF51905">
    <property type="entry name" value="FAD/NAD(P)-binding domain"/>
    <property type="match status" value="1"/>
</dbReference>
<keyword evidence="4" id="KW-0274">FAD</keyword>
<evidence type="ECO:0000313" key="7">
    <source>
        <dbReference type="EMBL" id="ARU17087.1"/>
    </source>
</evidence>